<keyword evidence="1" id="KW-0732">Signal</keyword>
<evidence type="ECO:0000256" key="1">
    <source>
        <dbReference type="SAM" id="SignalP"/>
    </source>
</evidence>
<sequence>MKLTALKSAAFLLLAIGVQKQVAAQDRNPLNVVTTAVPFLRISPDARAGGMGDVGIATPPDANSTFWNLAKTPFAKENSGIGVTYTPWLGDITKDVFLATLAGYYKLDEEQALSASLRYFNLGHIDFTDQNGNPLGGQNPREFSFDIGYSRKLSEKLGVGATFRYINSKLASGSYNGNTYKAGSAFATDLSLYHHGINEEGSGFNWGIVLSNLGSKISYTNNATTKDFIPANLGIGGAYTSTFDETSRITFGLDLNKLLVPVAPVDSAGLAEYHSYGVFESWFKSFNGDNGGLKSIQASLGAEYAYNEQFFARAGYFYESQQAGDRKYFTLGVGLQYSMINLNFSYLIPSGNGVTRNPLSNTLRFGVIFNLGQSADQNNAGN</sequence>
<name>A0A3E1NPE6_9BACT</name>
<dbReference type="NCBIfam" id="NF033710">
    <property type="entry name" value="T9SS_OM_PorV"/>
    <property type="match status" value="1"/>
</dbReference>
<proteinExistence type="predicted"/>
<accession>A0A3E1NPE6</accession>
<keyword evidence="4" id="KW-1185">Reference proteome</keyword>
<evidence type="ECO:0000313" key="4">
    <source>
        <dbReference type="Proteomes" id="UP000261284"/>
    </source>
</evidence>
<reference evidence="3 4" key="1">
    <citation type="submission" date="2018-08" db="EMBL/GenBank/DDBJ databases">
        <title>Chitinophagaceae sp. K23C18032701, a novel bacterium isolated from forest soil.</title>
        <authorList>
            <person name="Wang C."/>
        </authorList>
    </citation>
    <scope>NUCLEOTIDE SEQUENCE [LARGE SCALE GENOMIC DNA]</scope>
    <source>
        <strain evidence="3 4">K23C18032701</strain>
    </source>
</reference>
<protein>
    <recommendedName>
        <fullName evidence="2">Type IX secretion system protein PorV domain-containing protein</fullName>
    </recommendedName>
</protein>
<gene>
    <name evidence="3" type="ORF">DXN05_01360</name>
</gene>
<dbReference type="RefSeq" id="WP_116845413.1">
    <property type="nucleotide sequence ID" value="NZ_QTJU01000001.1"/>
</dbReference>
<dbReference type="InterPro" id="IPR045741">
    <property type="entry name" value="PorV"/>
</dbReference>
<dbReference type="NCBIfam" id="NF033709">
    <property type="entry name" value="PorV_fam"/>
    <property type="match status" value="1"/>
</dbReference>
<dbReference type="EMBL" id="QTJU01000001">
    <property type="protein sequence ID" value="RFM29658.1"/>
    <property type="molecule type" value="Genomic_DNA"/>
</dbReference>
<comment type="caution">
    <text evidence="3">The sequence shown here is derived from an EMBL/GenBank/DDBJ whole genome shotgun (WGS) entry which is preliminary data.</text>
</comment>
<feature type="chain" id="PRO_5017637211" description="Type IX secretion system protein PorV domain-containing protein" evidence="1">
    <location>
        <begin position="25"/>
        <end position="382"/>
    </location>
</feature>
<dbReference type="Gene3D" id="2.40.160.60">
    <property type="entry name" value="Outer membrane protein transport protein (OMPP1/FadL/TodX)"/>
    <property type="match status" value="1"/>
</dbReference>
<dbReference type="Pfam" id="PF19572">
    <property type="entry name" value="PorV"/>
    <property type="match status" value="1"/>
</dbReference>
<dbReference type="OrthoDB" id="9758448at2"/>
<evidence type="ECO:0000313" key="3">
    <source>
        <dbReference type="EMBL" id="RFM29658.1"/>
    </source>
</evidence>
<organism evidence="3 4">
    <name type="scientific">Deminuibacter soli</name>
    <dbReference type="NCBI Taxonomy" id="2291815"/>
    <lineage>
        <taxon>Bacteria</taxon>
        <taxon>Pseudomonadati</taxon>
        <taxon>Bacteroidota</taxon>
        <taxon>Chitinophagia</taxon>
        <taxon>Chitinophagales</taxon>
        <taxon>Chitinophagaceae</taxon>
        <taxon>Deminuibacter</taxon>
    </lineage>
</organism>
<evidence type="ECO:0000259" key="2">
    <source>
        <dbReference type="Pfam" id="PF19572"/>
    </source>
</evidence>
<dbReference type="Proteomes" id="UP000261284">
    <property type="component" value="Unassembled WGS sequence"/>
</dbReference>
<dbReference type="InterPro" id="IPR047799">
    <property type="entry name" value="T9SS_OM_PorV"/>
</dbReference>
<dbReference type="AlphaFoldDB" id="A0A3E1NPE6"/>
<feature type="signal peptide" evidence="1">
    <location>
        <begin position="1"/>
        <end position="24"/>
    </location>
</feature>
<feature type="domain" description="Type IX secretion system protein PorV" evidence="2">
    <location>
        <begin position="30"/>
        <end position="263"/>
    </location>
</feature>